<dbReference type="AlphaFoldDB" id="A0A1H6LE74"/>
<name>A0A1H6LE74_9GAMM</name>
<gene>
    <name evidence="3" type="ORF">BAZSYMB_SCAFFOLD00069_0</name>
</gene>
<dbReference type="Pfam" id="PF02601">
    <property type="entry name" value="Exonuc_VII_L"/>
    <property type="match status" value="1"/>
</dbReference>
<accession>A0A1H6LE74</accession>
<keyword evidence="1" id="KW-0175">Coiled coil</keyword>
<reference evidence="4" key="1">
    <citation type="submission" date="2016-06" db="EMBL/GenBank/DDBJ databases">
        <authorList>
            <person name="Petersen J."/>
            <person name="Sayavedra L."/>
        </authorList>
    </citation>
    <scope>NUCLEOTIDE SEQUENCE [LARGE SCALE GENOMIC DNA]</scope>
    <source>
        <strain evidence="4">BazSymB</strain>
    </source>
</reference>
<dbReference type="GO" id="GO:0009318">
    <property type="term" value="C:exodeoxyribonuclease VII complex"/>
    <property type="evidence" value="ECO:0007669"/>
    <property type="project" value="InterPro"/>
</dbReference>
<sequence length="249" mass="28216">MLAKVIFATTTPIISAIGHETDTTIADFVADKRAPTPSAAAMMATPDKLELLTKLSRLHANLLQQMQQYLANYQHQLEQLNSKIPKPNQQLNVFSQRLDVLHSNLNYYAKTTLNLNQSKLNTLFEQLKQHSPNTDITHKKELNQLAKTQLRNSIKRTITEQNLNLSKLMQNLEKSMRSSLEQQQNKLSMHITGLNHLSPLNTLSRGYSISTLKDNRVLNTTTEVKIGALITTRLSDGKIYSKVEKIEKN</sequence>
<proteinExistence type="predicted"/>
<evidence type="ECO:0000256" key="1">
    <source>
        <dbReference type="SAM" id="Coils"/>
    </source>
</evidence>
<evidence type="ECO:0000313" key="3">
    <source>
        <dbReference type="EMBL" id="SEH84451.1"/>
    </source>
</evidence>
<dbReference type="STRING" id="235205.BAZSYMB_SCAFFOLD00069_0"/>
<dbReference type="PANTHER" id="PTHR30008:SF0">
    <property type="entry name" value="EXODEOXYRIBONUCLEASE 7 LARGE SUBUNIT"/>
    <property type="match status" value="1"/>
</dbReference>
<dbReference type="GO" id="GO:0008855">
    <property type="term" value="F:exodeoxyribonuclease VII activity"/>
    <property type="evidence" value="ECO:0007669"/>
    <property type="project" value="InterPro"/>
</dbReference>
<feature type="domain" description="Exonuclease VII large subunit C-terminal" evidence="2">
    <location>
        <begin position="2"/>
        <end position="241"/>
    </location>
</feature>
<organism evidence="3 4">
    <name type="scientific">Bathymodiolus azoricus thioautotrophic gill symbiont</name>
    <dbReference type="NCBI Taxonomy" id="235205"/>
    <lineage>
        <taxon>Bacteria</taxon>
        <taxon>Pseudomonadati</taxon>
        <taxon>Pseudomonadota</taxon>
        <taxon>Gammaproteobacteria</taxon>
        <taxon>sulfur-oxidizing symbionts</taxon>
    </lineage>
</organism>
<evidence type="ECO:0000313" key="4">
    <source>
        <dbReference type="Proteomes" id="UP000198559"/>
    </source>
</evidence>
<evidence type="ECO:0000259" key="2">
    <source>
        <dbReference type="Pfam" id="PF02601"/>
    </source>
</evidence>
<dbReference type="InterPro" id="IPR020579">
    <property type="entry name" value="Exonuc_VII_lsu_C"/>
</dbReference>
<dbReference type="Proteomes" id="UP000198559">
    <property type="component" value="Unassembled WGS sequence"/>
</dbReference>
<feature type="coiled-coil region" evidence="1">
    <location>
        <begin position="52"/>
        <end position="83"/>
    </location>
</feature>
<dbReference type="InterPro" id="IPR003753">
    <property type="entry name" value="Exonuc_VII_L"/>
</dbReference>
<protein>
    <submittedName>
        <fullName evidence="3">Exodeoxyribonuclease VII large subunit</fullName>
    </submittedName>
</protein>
<dbReference type="EMBL" id="CVUD02000168">
    <property type="protein sequence ID" value="SEH84451.1"/>
    <property type="molecule type" value="Genomic_DNA"/>
</dbReference>
<dbReference type="GO" id="GO:0006308">
    <property type="term" value="P:DNA catabolic process"/>
    <property type="evidence" value="ECO:0007669"/>
    <property type="project" value="InterPro"/>
</dbReference>
<dbReference type="PANTHER" id="PTHR30008">
    <property type="entry name" value="EXODEOXYRIBONUCLEASE 7 LARGE SUBUNIT"/>
    <property type="match status" value="1"/>
</dbReference>